<dbReference type="AlphaFoldDB" id="A0A8M1FQ05"/>
<dbReference type="Proteomes" id="UP000261680">
    <property type="component" value="Unplaced"/>
</dbReference>
<name>A0A8M1FQ05_URSMA</name>
<feature type="region of interest" description="Disordered" evidence="1">
    <location>
        <begin position="60"/>
        <end position="87"/>
    </location>
</feature>
<proteinExistence type="predicted"/>
<gene>
    <name evidence="3" type="primary">LOC121101961</name>
</gene>
<protein>
    <submittedName>
        <fullName evidence="3">Proline-rich protein 36-like</fullName>
    </submittedName>
</protein>
<evidence type="ECO:0000313" key="3">
    <source>
        <dbReference type="RefSeq" id="XP_040482534.1"/>
    </source>
</evidence>
<reference evidence="3" key="1">
    <citation type="submission" date="2025-08" db="UniProtKB">
        <authorList>
            <consortium name="RefSeq"/>
        </authorList>
    </citation>
    <scope>IDENTIFICATION</scope>
    <source>
        <tissue evidence="3">Whole blood</tissue>
    </source>
</reference>
<feature type="compositionally biased region" description="Pro residues" evidence="1">
    <location>
        <begin position="469"/>
        <end position="480"/>
    </location>
</feature>
<accession>A0A8M1FQ05</accession>
<keyword evidence="2" id="KW-1185">Reference proteome</keyword>
<dbReference type="GeneID" id="121101961"/>
<sequence length="644" mass="68020">MVPLLSSLPQPLILGVPSAARTPQRPLAVASAPSGGRSQILFRRGARAAPLTWDSGCGTSGSLLAKQQDGGPGGTRQKAQPVRGTGRCESLTTTLQTPSTGLHAAPLPSLSSVPSLWHPLHAPQLPGTLFTHCPSQSLLTSPRPQRPVFPPSEPLLTPVAAPAFPPPAAPCPRSTPHRPRGLVDLLSAPPQATRLPPGHGAPPQQPPPASYPRCPLRCPHSSAPARCRQRPERGSVPDSLPAGCPGRAPYLGLRVRDERLAPGKTAGRRTWRHAAEGAAGSRNRAVRVGEGRVWCPPRLLRAEALATARLRHSGVQAPPTPRPGAESAFTPPGAPAAGRCRKFVILGLPPNFRPPFADIWLTTTLQTPSTGLHAAPLPSLSSVPSLWHPLHAPQLPGTLFTHCPSQSLLTSPRPQRPVFPPSEPLLTPVAAPAFPPPAAPCPRSTPHRPRGLVDLLSAPPQATRLPPGHGAPPQQPPPASYPRCPLRCPHSSAPARCRQRPERGSVPDSLPAGCPGRAPYLGLRVRDERLAPGKTAGRRTWRHAAEGAAGSRNRAVRVGEGRVWCPPRLLRAEALATARLRHSGVQAPPTPRPGAESAFTPPGAPAAGRCRKFVILGLPPNFRPPFADIWVTTVIYLVTSRSTD</sequence>
<feature type="region of interest" description="Disordered" evidence="1">
    <location>
        <begin position="439"/>
        <end position="513"/>
    </location>
</feature>
<feature type="compositionally biased region" description="Pro residues" evidence="1">
    <location>
        <begin position="199"/>
        <end position="210"/>
    </location>
</feature>
<evidence type="ECO:0000256" key="1">
    <source>
        <dbReference type="SAM" id="MobiDB-lite"/>
    </source>
</evidence>
<evidence type="ECO:0000313" key="2">
    <source>
        <dbReference type="Proteomes" id="UP000261680"/>
    </source>
</evidence>
<dbReference type="KEGG" id="umr:121101961"/>
<feature type="region of interest" description="Disordered" evidence="1">
    <location>
        <begin position="169"/>
        <end position="243"/>
    </location>
</feature>
<organism evidence="2 3">
    <name type="scientific">Ursus maritimus</name>
    <name type="common">Polar bear</name>
    <name type="synonym">Thalarctos maritimus</name>
    <dbReference type="NCBI Taxonomy" id="29073"/>
    <lineage>
        <taxon>Eukaryota</taxon>
        <taxon>Metazoa</taxon>
        <taxon>Chordata</taxon>
        <taxon>Craniata</taxon>
        <taxon>Vertebrata</taxon>
        <taxon>Euteleostomi</taxon>
        <taxon>Mammalia</taxon>
        <taxon>Eutheria</taxon>
        <taxon>Laurasiatheria</taxon>
        <taxon>Carnivora</taxon>
        <taxon>Caniformia</taxon>
        <taxon>Ursidae</taxon>
        <taxon>Ursus</taxon>
    </lineage>
</organism>
<feature type="region of interest" description="Disordered" evidence="1">
    <location>
        <begin position="313"/>
        <end position="333"/>
    </location>
</feature>
<dbReference type="RefSeq" id="XP_040482534.1">
    <property type="nucleotide sequence ID" value="XM_040626600.1"/>
</dbReference>
<feature type="region of interest" description="Disordered" evidence="1">
    <location>
        <begin position="583"/>
        <end position="603"/>
    </location>
</feature>